<keyword evidence="9" id="KW-1185">Reference proteome</keyword>
<dbReference type="SUPFAM" id="SSF46894">
    <property type="entry name" value="C-terminal effector domain of the bipartite response regulators"/>
    <property type="match status" value="1"/>
</dbReference>
<keyword evidence="3" id="KW-0805">Transcription regulation</keyword>
<dbReference type="PANTHER" id="PTHR48111">
    <property type="entry name" value="REGULATOR OF RPOS"/>
    <property type="match status" value="1"/>
</dbReference>
<dbReference type="GO" id="GO:0000156">
    <property type="term" value="F:phosphorelay response regulator activity"/>
    <property type="evidence" value="ECO:0007669"/>
    <property type="project" value="TreeGrafter"/>
</dbReference>
<organism evidence="8 9">
    <name type="scientific">Virgibacillus oceani</name>
    <dbReference type="NCBI Taxonomy" id="1479511"/>
    <lineage>
        <taxon>Bacteria</taxon>
        <taxon>Bacillati</taxon>
        <taxon>Bacillota</taxon>
        <taxon>Bacilli</taxon>
        <taxon>Bacillales</taxon>
        <taxon>Bacillaceae</taxon>
        <taxon>Virgibacillus</taxon>
    </lineage>
</organism>
<protein>
    <recommendedName>
        <fullName evidence="7">OmpR/PhoB-type domain-containing protein</fullName>
    </recommendedName>
</protein>
<reference evidence="8" key="2">
    <citation type="submission" date="2020-09" db="EMBL/GenBank/DDBJ databases">
        <authorList>
            <person name="Sun Q."/>
            <person name="Zhou Y."/>
        </authorList>
    </citation>
    <scope>NUCLEOTIDE SEQUENCE</scope>
    <source>
        <strain evidence="8">CGMCC 1.12754</strain>
    </source>
</reference>
<evidence type="ECO:0000256" key="4">
    <source>
        <dbReference type="ARBA" id="ARBA00023125"/>
    </source>
</evidence>
<dbReference type="PROSITE" id="PS51755">
    <property type="entry name" value="OMPR_PHOB"/>
    <property type="match status" value="1"/>
</dbReference>
<dbReference type="GO" id="GO:0006355">
    <property type="term" value="P:regulation of DNA-templated transcription"/>
    <property type="evidence" value="ECO:0007669"/>
    <property type="project" value="InterPro"/>
</dbReference>
<dbReference type="Proteomes" id="UP000622860">
    <property type="component" value="Unassembled WGS sequence"/>
</dbReference>
<evidence type="ECO:0000256" key="5">
    <source>
        <dbReference type="ARBA" id="ARBA00023163"/>
    </source>
</evidence>
<dbReference type="InterPro" id="IPR039420">
    <property type="entry name" value="WalR-like"/>
</dbReference>
<dbReference type="GO" id="GO:0005829">
    <property type="term" value="C:cytosol"/>
    <property type="evidence" value="ECO:0007669"/>
    <property type="project" value="TreeGrafter"/>
</dbReference>
<dbReference type="InterPro" id="IPR016032">
    <property type="entry name" value="Sig_transdc_resp-reg_C-effctor"/>
</dbReference>
<dbReference type="GO" id="GO:0032993">
    <property type="term" value="C:protein-DNA complex"/>
    <property type="evidence" value="ECO:0007669"/>
    <property type="project" value="TreeGrafter"/>
</dbReference>
<evidence type="ECO:0000256" key="3">
    <source>
        <dbReference type="ARBA" id="ARBA00023015"/>
    </source>
</evidence>
<dbReference type="Gene3D" id="1.10.10.10">
    <property type="entry name" value="Winged helix-like DNA-binding domain superfamily/Winged helix DNA-binding domain"/>
    <property type="match status" value="1"/>
</dbReference>
<dbReference type="RefSeq" id="WP_188454814.1">
    <property type="nucleotide sequence ID" value="NZ_BMFR01000004.1"/>
</dbReference>
<dbReference type="CDD" id="cd00383">
    <property type="entry name" value="trans_reg_C"/>
    <property type="match status" value="1"/>
</dbReference>
<keyword evidence="2" id="KW-0902">Two-component regulatory system</keyword>
<dbReference type="InterPro" id="IPR036388">
    <property type="entry name" value="WH-like_DNA-bd_sf"/>
</dbReference>
<dbReference type="AlphaFoldDB" id="A0A917H9X0"/>
<dbReference type="SMART" id="SM00862">
    <property type="entry name" value="Trans_reg_C"/>
    <property type="match status" value="1"/>
</dbReference>
<name>A0A917H9X0_9BACI</name>
<keyword evidence="4 6" id="KW-0238">DNA-binding</keyword>
<comment type="caution">
    <text evidence="8">The sequence shown here is derived from an EMBL/GenBank/DDBJ whole genome shotgun (WGS) entry which is preliminary data.</text>
</comment>
<feature type="DNA-binding region" description="OmpR/PhoB-type" evidence="6">
    <location>
        <begin position="1"/>
        <end position="93"/>
    </location>
</feature>
<dbReference type="GO" id="GO:0000976">
    <property type="term" value="F:transcription cis-regulatory region binding"/>
    <property type="evidence" value="ECO:0007669"/>
    <property type="project" value="TreeGrafter"/>
</dbReference>
<evidence type="ECO:0000259" key="7">
    <source>
        <dbReference type="PROSITE" id="PS51755"/>
    </source>
</evidence>
<sequence>MEKLRFFNGDFTVKYRSEEIVLLPKEFELLQFLYHNPSRVFTREELLDAVWPMEAPTDRTVDDHIYRIRKKLAPLSSVVGIGTVRGQGYQLMVKNAVHESPLLNDEEVSSNVKVLFHKYHLYGQGDALKLLEENQSVFGFELDLQSRLYLHFMKGDFRWVLEAKEISFWDKCYYLLHIYSYTEADKKKCLDYFTKALNAKELPEFHRLEIRLLNRLTFLLFTRQTDEAESLLRQSETEILNKNLEGFIPLLYLTKLYLSFLRGDTYKIDKQMIKMEEMLVKYPFSREKASFFVLKGIYCLILKKQAKAEHYFELAFELFQEAKFVPGSLNSLMIILYFLKAFQMKNNLYVRYQKDYEKYSKEYNFAEMQQEIRSQLDFYLK</sequence>
<dbReference type="PANTHER" id="PTHR48111:SF21">
    <property type="entry name" value="DNA-BINDING DUAL MASTER TRANSCRIPTIONAL REGULATOR RPAA"/>
    <property type="match status" value="1"/>
</dbReference>
<feature type="domain" description="OmpR/PhoB-type" evidence="7">
    <location>
        <begin position="1"/>
        <end position="93"/>
    </location>
</feature>
<keyword evidence="5" id="KW-0804">Transcription</keyword>
<evidence type="ECO:0000256" key="6">
    <source>
        <dbReference type="PROSITE-ProRule" id="PRU01091"/>
    </source>
</evidence>
<evidence type="ECO:0000256" key="1">
    <source>
        <dbReference type="ARBA" id="ARBA00022553"/>
    </source>
</evidence>
<evidence type="ECO:0000313" key="8">
    <source>
        <dbReference type="EMBL" id="GGG72160.1"/>
    </source>
</evidence>
<evidence type="ECO:0000256" key="2">
    <source>
        <dbReference type="ARBA" id="ARBA00023012"/>
    </source>
</evidence>
<proteinExistence type="predicted"/>
<gene>
    <name evidence="8" type="ORF">GCM10011398_15640</name>
</gene>
<dbReference type="Pfam" id="PF00486">
    <property type="entry name" value="Trans_reg_C"/>
    <property type="match status" value="1"/>
</dbReference>
<dbReference type="EMBL" id="BMFR01000004">
    <property type="protein sequence ID" value="GGG72160.1"/>
    <property type="molecule type" value="Genomic_DNA"/>
</dbReference>
<accession>A0A917H9X0</accession>
<evidence type="ECO:0000313" key="9">
    <source>
        <dbReference type="Proteomes" id="UP000622860"/>
    </source>
</evidence>
<reference evidence="8" key="1">
    <citation type="journal article" date="2014" name="Int. J. Syst. Evol. Microbiol.">
        <title>Complete genome sequence of Corynebacterium casei LMG S-19264T (=DSM 44701T), isolated from a smear-ripened cheese.</title>
        <authorList>
            <consortium name="US DOE Joint Genome Institute (JGI-PGF)"/>
            <person name="Walter F."/>
            <person name="Albersmeier A."/>
            <person name="Kalinowski J."/>
            <person name="Ruckert C."/>
        </authorList>
    </citation>
    <scope>NUCLEOTIDE SEQUENCE</scope>
    <source>
        <strain evidence="8">CGMCC 1.12754</strain>
    </source>
</reference>
<dbReference type="InterPro" id="IPR001867">
    <property type="entry name" value="OmpR/PhoB-type_DNA-bd"/>
</dbReference>
<keyword evidence="1" id="KW-0597">Phosphoprotein</keyword>